<organism evidence="2 3">
    <name type="scientific">Mucilaginibacter lutimaris</name>
    <dbReference type="NCBI Taxonomy" id="931629"/>
    <lineage>
        <taxon>Bacteria</taxon>
        <taxon>Pseudomonadati</taxon>
        <taxon>Bacteroidota</taxon>
        <taxon>Sphingobacteriia</taxon>
        <taxon>Sphingobacteriales</taxon>
        <taxon>Sphingobacteriaceae</taxon>
        <taxon>Mucilaginibacter</taxon>
    </lineage>
</organism>
<protein>
    <recommendedName>
        <fullName evidence="4">VWA domain-containing protein</fullName>
    </recommendedName>
</protein>
<dbReference type="RefSeq" id="WP_377137909.1">
    <property type="nucleotide sequence ID" value="NZ_JBHTIA010000003.1"/>
</dbReference>
<keyword evidence="1" id="KW-0472">Membrane</keyword>
<name>A0ABW2ZAL0_9SPHI</name>
<feature type="transmembrane region" description="Helical" evidence="1">
    <location>
        <begin position="34"/>
        <end position="56"/>
    </location>
</feature>
<evidence type="ECO:0000256" key="1">
    <source>
        <dbReference type="SAM" id="Phobius"/>
    </source>
</evidence>
<accession>A0ABW2ZAL0</accession>
<feature type="transmembrane region" description="Helical" evidence="1">
    <location>
        <begin position="6"/>
        <end position="22"/>
    </location>
</feature>
<keyword evidence="1" id="KW-0812">Transmembrane</keyword>
<proteinExistence type="predicted"/>
<reference evidence="3" key="1">
    <citation type="journal article" date="2019" name="Int. J. Syst. Evol. Microbiol.">
        <title>The Global Catalogue of Microorganisms (GCM) 10K type strain sequencing project: providing services to taxonomists for standard genome sequencing and annotation.</title>
        <authorList>
            <consortium name="The Broad Institute Genomics Platform"/>
            <consortium name="The Broad Institute Genome Sequencing Center for Infectious Disease"/>
            <person name="Wu L."/>
            <person name="Ma J."/>
        </authorList>
    </citation>
    <scope>NUCLEOTIDE SEQUENCE [LARGE SCALE GENOMIC DNA]</scope>
    <source>
        <strain evidence="3">CCUG 60742</strain>
    </source>
</reference>
<comment type="caution">
    <text evidence="2">The sequence shown here is derived from an EMBL/GenBank/DDBJ whole genome shotgun (WGS) entry which is preliminary data.</text>
</comment>
<dbReference type="Proteomes" id="UP001597073">
    <property type="component" value="Unassembled WGS sequence"/>
</dbReference>
<dbReference type="InterPro" id="IPR029062">
    <property type="entry name" value="Class_I_gatase-like"/>
</dbReference>
<evidence type="ECO:0008006" key="4">
    <source>
        <dbReference type="Google" id="ProtNLM"/>
    </source>
</evidence>
<keyword evidence="3" id="KW-1185">Reference proteome</keyword>
<dbReference type="SUPFAM" id="SSF52317">
    <property type="entry name" value="Class I glutamine amidotransferase-like"/>
    <property type="match status" value="1"/>
</dbReference>
<gene>
    <name evidence="2" type="ORF">ACFQZI_02145</name>
</gene>
<keyword evidence="1" id="KW-1133">Transmembrane helix</keyword>
<dbReference type="EMBL" id="JBHTIA010000003">
    <property type="protein sequence ID" value="MFD0763637.1"/>
    <property type="molecule type" value="Genomic_DNA"/>
</dbReference>
<evidence type="ECO:0000313" key="2">
    <source>
        <dbReference type="EMBL" id="MFD0763637.1"/>
    </source>
</evidence>
<evidence type="ECO:0000313" key="3">
    <source>
        <dbReference type="Proteomes" id="UP001597073"/>
    </source>
</evidence>
<sequence length="581" mass="63428">MQANWTYIVTTLCVLLAIGFTWQEYRRVNKRNLWLRILAVIIAVASLACIALPITYNGVSSRSAERKVILLTDGFDVDSIKAADTSVVTTDIADKKRYPKAKLINSLDELNKTDQLHVYGYGLRADELAQLDSMPFIFHPAKAPSGISHVSWNGHLKAGEPLHVQGIYNNTSAQKVKLVLSGLNTGLDSVILPANTQTSFSLSASPKTTGKMVFSLSTDTAVQGSIPIQVSAVKPLKILMLSASPDFESKFLKNWLTGNGYAVALRSVISKGKFNSEYINIAQFNSDKLSAQIFDEFDVVIGDLSVLNGLSPAEEGALKQAVTDNGLGLIVRADTIEKTSWLQRQFPVDRAGGKEPGAASVIINGKSSIGKLNYGMANIIYRNGTKPLVKTAHGEILASNTIVGSGRVVFTTINSTFSWMLRGNNADYNALWSALITNAARKDNAVQDEIEFLSPPYIGSPVQLQFAQGKASPVIINNETVAIVQSPNVPFEYTAQYWPAASGWQNMQGKSWYVFANSDWRAAQAATKLSATEKYAKSHEISGNVTKQIQQKVRIDVPKIYFYILLLAACTFLWVETKGLS</sequence>